<sequence>MQWRIIDENALQLRFWDGEFVVYNALSGDIHVLDERAAHILQALQQAPADVLSLVQRFAIEWQCEPSDDLQQEIEMTVSDMHALALVERA</sequence>
<evidence type="ECO:0000313" key="1">
    <source>
        <dbReference type="EMBL" id="OWW21016.1"/>
    </source>
</evidence>
<gene>
    <name evidence="1" type="ORF">AYR66_17585</name>
</gene>
<evidence type="ECO:0008006" key="3">
    <source>
        <dbReference type="Google" id="ProtNLM"/>
    </source>
</evidence>
<accession>A0A254TED6</accession>
<dbReference type="Pfam" id="PF05402">
    <property type="entry name" value="PqqD"/>
    <property type="match status" value="1"/>
</dbReference>
<dbReference type="Proteomes" id="UP000197535">
    <property type="component" value="Unassembled WGS sequence"/>
</dbReference>
<evidence type="ECO:0000313" key="2">
    <source>
        <dbReference type="Proteomes" id="UP000197535"/>
    </source>
</evidence>
<dbReference type="AlphaFoldDB" id="A0A254TED6"/>
<comment type="caution">
    <text evidence="1">The sequence shown here is derived from an EMBL/GenBank/DDBJ whole genome shotgun (WGS) entry which is preliminary data.</text>
</comment>
<organism evidence="1 2">
    <name type="scientific">Noviherbaspirillum denitrificans</name>
    <dbReference type="NCBI Taxonomy" id="1968433"/>
    <lineage>
        <taxon>Bacteria</taxon>
        <taxon>Pseudomonadati</taxon>
        <taxon>Pseudomonadota</taxon>
        <taxon>Betaproteobacteria</taxon>
        <taxon>Burkholderiales</taxon>
        <taxon>Oxalobacteraceae</taxon>
        <taxon>Noviherbaspirillum</taxon>
    </lineage>
</organism>
<dbReference type="NCBIfam" id="TIGR04353">
    <property type="entry name" value="PqqD_rel_X"/>
    <property type="match status" value="1"/>
</dbReference>
<name>A0A254TED6_9BURK</name>
<protein>
    <recommendedName>
        <fullName evidence="3">HPr-rel-A system PqqD family protein</fullName>
    </recommendedName>
</protein>
<keyword evidence="2" id="KW-1185">Reference proteome</keyword>
<dbReference type="OrthoDB" id="8563960at2"/>
<reference evidence="1 2" key="1">
    <citation type="submission" date="2016-02" db="EMBL/GenBank/DDBJ databases">
        <authorList>
            <person name="Wen L."/>
            <person name="He K."/>
            <person name="Yang H."/>
        </authorList>
    </citation>
    <scope>NUCLEOTIDE SEQUENCE [LARGE SCALE GENOMIC DNA]</scope>
    <source>
        <strain evidence="1 2">TSA40</strain>
    </source>
</reference>
<proteinExistence type="predicted"/>
<dbReference type="RefSeq" id="WP_088707870.1">
    <property type="nucleotide sequence ID" value="NZ_LSTO01000001.1"/>
</dbReference>
<dbReference type="InterPro" id="IPR027599">
    <property type="entry name" value="PqqD-rel_X"/>
</dbReference>
<dbReference type="InterPro" id="IPR008792">
    <property type="entry name" value="PQQD"/>
</dbReference>
<dbReference type="EMBL" id="LSTO01000001">
    <property type="protein sequence ID" value="OWW21016.1"/>
    <property type="molecule type" value="Genomic_DNA"/>
</dbReference>